<feature type="binding site" evidence="9">
    <location>
        <position position="113"/>
    </location>
    <ligand>
        <name>substrate</name>
    </ligand>
</feature>
<dbReference type="InterPro" id="IPR013328">
    <property type="entry name" value="6PGD_dom2"/>
</dbReference>
<dbReference type="SUPFAM" id="SSF48179">
    <property type="entry name" value="6-phosphogluconate dehydrogenase C-terminal domain-like"/>
    <property type="match status" value="1"/>
</dbReference>
<keyword evidence="5 7" id="KW-0594">Phospholipid biosynthesis</keyword>
<feature type="binding site" evidence="7">
    <location>
        <position position="200"/>
    </location>
    <ligand>
        <name>sn-glycerol 3-phosphate</name>
        <dbReference type="ChEBI" id="CHEBI:57597"/>
    </ligand>
</feature>
<evidence type="ECO:0000256" key="10">
    <source>
        <dbReference type="PIRSR" id="PIRSR000114-3"/>
    </source>
</evidence>
<reference evidence="15 16" key="1">
    <citation type="journal article" date="2016" name="Nat. Commun.">
        <title>Thousands of microbial genomes shed light on interconnected biogeochemical processes in an aquifer system.</title>
        <authorList>
            <person name="Anantharaman K."/>
            <person name="Brown C.T."/>
            <person name="Hug L.A."/>
            <person name="Sharon I."/>
            <person name="Castelle C.J."/>
            <person name="Probst A.J."/>
            <person name="Thomas B.C."/>
            <person name="Singh A."/>
            <person name="Wilkins M.J."/>
            <person name="Karaoz U."/>
            <person name="Brodie E.L."/>
            <person name="Williams K.H."/>
            <person name="Hubbard S.S."/>
            <person name="Banfield J.F."/>
        </authorList>
    </citation>
    <scope>NUCLEOTIDE SEQUENCE [LARGE SCALE GENOMIC DNA]</scope>
</reference>
<dbReference type="GO" id="GO:0141153">
    <property type="term" value="F:glycerol-3-phosphate dehydrogenase (NADP+) activity"/>
    <property type="evidence" value="ECO:0007669"/>
    <property type="project" value="RHEA"/>
</dbReference>
<dbReference type="InterPro" id="IPR008927">
    <property type="entry name" value="6-PGluconate_DH-like_C_sf"/>
</dbReference>
<feature type="binding site" evidence="7">
    <location>
        <position position="17"/>
    </location>
    <ligand>
        <name>NADPH</name>
        <dbReference type="ChEBI" id="CHEBI:57783"/>
    </ligand>
</feature>
<keyword evidence="4 7" id="KW-0443">Lipid metabolism</keyword>
<dbReference type="HAMAP" id="MF_00394">
    <property type="entry name" value="NAD_Glyc3P_dehydrog"/>
    <property type="match status" value="1"/>
</dbReference>
<dbReference type="SUPFAM" id="SSF51735">
    <property type="entry name" value="NAD(P)-binding Rossmann-fold domains"/>
    <property type="match status" value="1"/>
</dbReference>
<evidence type="ECO:0000256" key="5">
    <source>
        <dbReference type="ARBA" id="ARBA00023209"/>
    </source>
</evidence>
<dbReference type="GO" id="GO:0046167">
    <property type="term" value="P:glycerol-3-phosphate biosynthetic process"/>
    <property type="evidence" value="ECO:0007669"/>
    <property type="project" value="UniProtKB-UniRule"/>
</dbReference>
<dbReference type="Pfam" id="PF07479">
    <property type="entry name" value="NAD_Gly3P_dh_C"/>
    <property type="match status" value="1"/>
</dbReference>
<dbReference type="AlphaFoldDB" id="A0A1F6LL70"/>
<comment type="catalytic activity">
    <reaction evidence="7 12">
        <text>sn-glycerol 3-phosphate + NADP(+) = dihydroxyacetone phosphate + NADPH + H(+)</text>
        <dbReference type="Rhea" id="RHEA:11096"/>
        <dbReference type="ChEBI" id="CHEBI:15378"/>
        <dbReference type="ChEBI" id="CHEBI:57597"/>
        <dbReference type="ChEBI" id="CHEBI:57642"/>
        <dbReference type="ChEBI" id="CHEBI:57783"/>
        <dbReference type="ChEBI" id="CHEBI:58349"/>
        <dbReference type="EC" id="1.1.1.94"/>
    </reaction>
</comment>
<evidence type="ECO:0000256" key="6">
    <source>
        <dbReference type="ARBA" id="ARBA00023264"/>
    </source>
</evidence>
<dbReference type="GO" id="GO:0008654">
    <property type="term" value="P:phospholipid biosynthetic process"/>
    <property type="evidence" value="ECO:0007669"/>
    <property type="project" value="UniProtKB-KW"/>
</dbReference>
<keyword evidence="2 7" id="KW-0444">Lipid biosynthesis</keyword>
<dbReference type="GO" id="GO:0141152">
    <property type="term" value="F:glycerol-3-phosphate dehydrogenase (NAD+) activity"/>
    <property type="evidence" value="ECO:0007669"/>
    <property type="project" value="RHEA"/>
</dbReference>
<comment type="caution">
    <text evidence="7">Lacks conserved residue(s) required for the propagation of feature annotation.</text>
</comment>
<dbReference type="PROSITE" id="PS00957">
    <property type="entry name" value="NAD_G3PDH"/>
    <property type="match status" value="1"/>
</dbReference>
<organism evidence="15 16">
    <name type="scientific">Candidatus Magasanikbacteria bacterium RIFCSPHIGHO2_01_FULL_33_34</name>
    <dbReference type="NCBI Taxonomy" id="1798671"/>
    <lineage>
        <taxon>Bacteria</taxon>
        <taxon>Candidatus Magasanikiibacteriota</taxon>
    </lineage>
</organism>
<evidence type="ECO:0000256" key="8">
    <source>
        <dbReference type="PIRSR" id="PIRSR000114-1"/>
    </source>
</evidence>
<feature type="domain" description="Glycerol-3-phosphate dehydrogenase NAD-dependent C-terminal" evidence="14">
    <location>
        <begin position="189"/>
        <end position="333"/>
    </location>
</feature>
<feature type="binding site" evidence="7">
    <location>
        <position position="149"/>
    </location>
    <ligand>
        <name>NADPH</name>
        <dbReference type="ChEBI" id="CHEBI:57783"/>
    </ligand>
</feature>
<dbReference type="InterPro" id="IPR006109">
    <property type="entry name" value="G3P_DH_NAD-dep_C"/>
</dbReference>
<dbReference type="NCBIfam" id="NF000940">
    <property type="entry name" value="PRK00094.1-2"/>
    <property type="match status" value="1"/>
</dbReference>
<evidence type="ECO:0000256" key="1">
    <source>
        <dbReference type="ARBA" id="ARBA00011009"/>
    </source>
</evidence>
<evidence type="ECO:0000256" key="12">
    <source>
        <dbReference type="RuleBase" id="RU000439"/>
    </source>
</evidence>
<dbReference type="GO" id="GO:0051287">
    <property type="term" value="F:NAD binding"/>
    <property type="evidence" value="ECO:0007669"/>
    <property type="project" value="InterPro"/>
</dbReference>
<evidence type="ECO:0000259" key="14">
    <source>
        <dbReference type="Pfam" id="PF07479"/>
    </source>
</evidence>
<dbReference type="InterPro" id="IPR011128">
    <property type="entry name" value="G3P_DH_NAD-dep_N"/>
</dbReference>
<sequence>MKQNSMQKIAIIGAGAFGFAMAKIIGDKHSDKEIFIFDIQKDYINHIAETRKHPVFHTKTKLSNNIVASHLLSETVENADMVLLAISSVYVRGVINNIKPMLKQGVILLNIAKGLEQKSNLIISEVIKSELKNFKLKYYICSLSGGMIASEVTKLNPLCAEVACEKIAIAKKVSNFIENKNLRLDVTTDIVGVELAGALKNVIAIGAGIFDGLRFGESSKSAFISFASRDAQKLAFAMGAKKKTFESGSQAWFGDLMTTCFGMSRNRAFGEMIGKTGDVTKAIDTMLDQKITVEGFRTAKVAYNIAKRKKLDLPFITMIYKVLYKKMPVQKFVHDFIGNC</sequence>
<dbReference type="EMBL" id="MFPS01000003">
    <property type="protein sequence ID" value="OGH60132.1"/>
    <property type="molecule type" value="Genomic_DNA"/>
</dbReference>
<feature type="binding site" evidence="7">
    <location>
        <position position="113"/>
    </location>
    <ligand>
        <name>NADPH</name>
        <dbReference type="ChEBI" id="CHEBI:57783"/>
    </ligand>
</feature>
<feature type="binding site" evidence="10">
    <location>
        <position position="149"/>
    </location>
    <ligand>
        <name>NAD(+)</name>
        <dbReference type="ChEBI" id="CHEBI:57540"/>
    </ligand>
</feature>
<comment type="subcellular location">
    <subcellularLocation>
        <location evidence="7">Cytoplasm</location>
    </subcellularLocation>
</comment>
<feature type="binding site" evidence="7">
    <location>
        <position position="113"/>
    </location>
    <ligand>
        <name>sn-glycerol 3-phosphate</name>
        <dbReference type="ChEBI" id="CHEBI:57597"/>
    </ligand>
</feature>
<feature type="active site" description="Proton acceptor" evidence="7 8">
    <location>
        <position position="200"/>
    </location>
</feature>
<feature type="binding site" evidence="10">
    <location>
        <begin position="13"/>
        <end position="18"/>
    </location>
    <ligand>
        <name>NAD(+)</name>
        <dbReference type="ChEBI" id="CHEBI:57540"/>
    </ligand>
</feature>
<feature type="domain" description="Glycerol-3-phosphate dehydrogenase NAD-dependent N-terminal" evidence="13">
    <location>
        <begin position="8"/>
        <end position="167"/>
    </location>
</feature>
<keyword evidence="7" id="KW-0547">Nucleotide-binding</keyword>
<dbReference type="Pfam" id="PF01210">
    <property type="entry name" value="NAD_Gly3P_dh_N"/>
    <property type="match status" value="1"/>
</dbReference>
<dbReference type="GO" id="GO:0006650">
    <property type="term" value="P:glycerophospholipid metabolic process"/>
    <property type="evidence" value="ECO:0007669"/>
    <property type="project" value="UniProtKB-UniRule"/>
</dbReference>
<evidence type="ECO:0000256" key="2">
    <source>
        <dbReference type="ARBA" id="ARBA00022516"/>
    </source>
</evidence>
<feature type="binding site" evidence="9">
    <location>
        <begin position="265"/>
        <end position="266"/>
    </location>
    <ligand>
        <name>substrate</name>
    </ligand>
</feature>
<comment type="similarity">
    <text evidence="1 7 11">Belongs to the NAD-dependent glycerol-3-phosphate dehydrogenase family.</text>
</comment>
<dbReference type="PIRSF" id="PIRSF000114">
    <property type="entry name" value="Glycerol-3-P_dh"/>
    <property type="match status" value="1"/>
</dbReference>
<evidence type="ECO:0000256" key="11">
    <source>
        <dbReference type="RuleBase" id="RU000437"/>
    </source>
</evidence>
<dbReference type="GO" id="GO:0005829">
    <property type="term" value="C:cytosol"/>
    <property type="evidence" value="ECO:0007669"/>
    <property type="project" value="TreeGrafter"/>
</dbReference>
<name>A0A1F6LL70_9BACT</name>
<keyword evidence="3 7" id="KW-0560">Oxidoreductase</keyword>
<feature type="binding site" evidence="7">
    <location>
        <position position="265"/>
    </location>
    <ligand>
        <name>NADPH</name>
        <dbReference type="ChEBI" id="CHEBI:57783"/>
    </ligand>
</feature>
<dbReference type="UniPathway" id="UPA00940"/>
<evidence type="ECO:0000256" key="3">
    <source>
        <dbReference type="ARBA" id="ARBA00023002"/>
    </source>
</evidence>
<evidence type="ECO:0000313" key="16">
    <source>
        <dbReference type="Proteomes" id="UP000177067"/>
    </source>
</evidence>
<protein>
    <recommendedName>
        <fullName evidence="7">Glycerol-3-phosphate dehydrogenase [NAD(P)+]</fullName>
        <ecNumber evidence="7">1.1.1.94</ecNumber>
    </recommendedName>
    <alternativeName>
        <fullName evidence="7">NAD(P)(+)-dependent glycerol-3-phosphate dehydrogenase</fullName>
    </alternativeName>
    <alternativeName>
        <fullName evidence="7">NAD(P)H-dependent dihydroxyacetone-phosphate reductase</fullName>
    </alternativeName>
</protein>
<evidence type="ECO:0000313" key="15">
    <source>
        <dbReference type="EMBL" id="OGH60132.1"/>
    </source>
</evidence>
<comment type="caution">
    <text evidence="15">The sequence shown here is derived from an EMBL/GenBank/DDBJ whole genome shotgun (WGS) entry which is preliminary data.</text>
</comment>
<dbReference type="InterPro" id="IPR006168">
    <property type="entry name" value="G3P_DH_NAD-dep"/>
</dbReference>
<dbReference type="GO" id="GO:0046168">
    <property type="term" value="P:glycerol-3-phosphate catabolic process"/>
    <property type="evidence" value="ECO:0007669"/>
    <property type="project" value="InterPro"/>
</dbReference>
<proteinExistence type="inferred from homology"/>
<dbReference type="NCBIfam" id="NF000942">
    <property type="entry name" value="PRK00094.1-4"/>
    <property type="match status" value="1"/>
</dbReference>
<comment type="function">
    <text evidence="7">Catalyzes the reduction of the glycolytic intermediate dihydroxyacetone phosphate (DHAP) to sn-glycerol 3-phosphate (G3P), the key precursor for phospholipid synthesis.</text>
</comment>
<feature type="binding site" evidence="10">
    <location>
        <position position="265"/>
    </location>
    <ligand>
        <name>NAD(+)</name>
        <dbReference type="ChEBI" id="CHEBI:57540"/>
    </ligand>
</feature>
<dbReference type="PANTHER" id="PTHR11728">
    <property type="entry name" value="GLYCEROL-3-PHOSPHATE DEHYDROGENASE"/>
    <property type="match status" value="1"/>
</dbReference>
<feature type="binding site" evidence="7">
    <location>
        <position position="266"/>
    </location>
    <ligand>
        <name>sn-glycerol 3-phosphate</name>
        <dbReference type="ChEBI" id="CHEBI:57597"/>
    </ligand>
</feature>
<feature type="binding site" evidence="7">
    <location>
        <position position="265"/>
    </location>
    <ligand>
        <name>sn-glycerol 3-phosphate</name>
        <dbReference type="ChEBI" id="CHEBI:57597"/>
    </ligand>
</feature>
<feature type="binding site" evidence="7">
    <location>
        <position position="264"/>
    </location>
    <ligand>
        <name>sn-glycerol 3-phosphate</name>
        <dbReference type="ChEBI" id="CHEBI:57597"/>
    </ligand>
</feature>
<dbReference type="GO" id="GO:0005975">
    <property type="term" value="P:carbohydrate metabolic process"/>
    <property type="evidence" value="ECO:0007669"/>
    <property type="project" value="InterPro"/>
</dbReference>
<dbReference type="Gene3D" id="3.40.50.720">
    <property type="entry name" value="NAD(P)-binding Rossmann-like Domain"/>
    <property type="match status" value="1"/>
</dbReference>
<keyword evidence="6 7" id="KW-1208">Phospholipid metabolism</keyword>
<dbReference type="Gene3D" id="1.10.1040.10">
    <property type="entry name" value="N-(1-d-carboxylethyl)-l-norvaline Dehydrogenase, domain 2"/>
    <property type="match status" value="1"/>
</dbReference>
<evidence type="ECO:0000256" key="4">
    <source>
        <dbReference type="ARBA" id="ARBA00023098"/>
    </source>
</evidence>
<gene>
    <name evidence="7" type="primary">gpsA</name>
    <name evidence="15" type="ORF">A2725_00590</name>
</gene>
<keyword evidence="7" id="KW-0521">NADP</keyword>
<feature type="binding site" evidence="7">
    <location>
        <position position="145"/>
    </location>
    <ligand>
        <name>sn-glycerol 3-phosphate</name>
        <dbReference type="ChEBI" id="CHEBI:57597"/>
    </ligand>
</feature>
<evidence type="ECO:0000256" key="9">
    <source>
        <dbReference type="PIRSR" id="PIRSR000114-2"/>
    </source>
</evidence>
<keyword evidence="7" id="KW-0963">Cytoplasm</keyword>
<accession>A0A1F6LL70</accession>
<dbReference type="PANTHER" id="PTHR11728:SF1">
    <property type="entry name" value="GLYCEROL-3-PHOSPHATE DEHYDROGENASE [NAD(+)] 2, CHLOROPLASTIC"/>
    <property type="match status" value="1"/>
</dbReference>
<dbReference type="EC" id="1.1.1.94" evidence="7"/>
<evidence type="ECO:0000256" key="7">
    <source>
        <dbReference type="HAMAP-Rule" id="MF_00394"/>
    </source>
</evidence>
<evidence type="ECO:0000259" key="13">
    <source>
        <dbReference type="Pfam" id="PF01210"/>
    </source>
</evidence>
<comment type="pathway">
    <text evidence="7">Membrane lipid metabolism; glycerophospholipid metabolism.</text>
</comment>
<keyword evidence="7 10" id="KW-0520">NAD</keyword>
<dbReference type="PRINTS" id="PR00077">
    <property type="entry name" value="GPDHDRGNASE"/>
</dbReference>
<comment type="catalytic activity">
    <reaction evidence="7">
        <text>sn-glycerol 3-phosphate + NAD(+) = dihydroxyacetone phosphate + NADH + H(+)</text>
        <dbReference type="Rhea" id="RHEA:11092"/>
        <dbReference type="ChEBI" id="CHEBI:15378"/>
        <dbReference type="ChEBI" id="CHEBI:57540"/>
        <dbReference type="ChEBI" id="CHEBI:57597"/>
        <dbReference type="ChEBI" id="CHEBI:57642"/>
        <dbReference type="ChEBI" id="CHEBI:57945"/>
        <dbReference type="EC" id="1.1.1.94"/>
    </reaction>
</comment>
<feature type="binding site" evidence="7">
    <location>
        <position position="294"/>
    </location>
    <ligand>
        <name>NADPH</name>
        <dbReference type="ChEBI" id="CHEBI:57783"/>
    </ligand>
</feature>
<dbReference type="InterPro" id="IPR036291">
    <property type="entry name" value="NAD(P)-bd_dom_sf"/>
</dbReference>
<feature type="binding site" evidence="7">
    <location>
        <position position="255"/>
    </location>
    <ligand>
        <name>sn-glycerol 3-phosphate</name>
        <dbReference type="ChEBI" id="CHEBI:57597"/>
    </ligand>
</feature>
<dbReference type="Proteomes" id="UP000177067">
    <property type="component" value="Unassembled WGS sequence"/>
</dbReference>